<dbReference type="PANTHER" id="PTHR10491">
    <property type="entry name" value="DTDP-4-DEHYDRORHAMNOSE REDUCTASE"/>
    <property type="match status" value="1"/>
</dbReference>
<evidence type="ECO:0000313" key="8">
    <source>
        <dbReference type="EMBL" id="MFC0047229.1"/>
    </source>
</evidence>
<evidence type="ECO:0000256" key="6">
    <source>
        <dbReference type="RuleBase" id="RU364082"/>
    </source>
</evidence>
<name>A0ABV6BA24_9GAMM</name>
<comment type="cofactor">
    <cofactor evidence="6">
        <name>Mg(2+)</name>
        <dbReference type="ChEBI" id="CHEBI:18420"/>
    </cofactor>
    <text evidence="6">Binds 1 Mg(2+) ion per monomer.</text>
</comment>
<keyword evidence="6" id="KW-0521">NADP</keyword>
<gene>
    <name evidence="8" type="primary">rfbD</name>
    <name evidence="8" type="ORF">ACFFJP_02860</name>
</gene>
<evidence type="ECO:0000256" key="5">
    <source>
        <dbReference type="ARBA" id="ARBA00048200"/>
    </source>
</evidence>
<evidence type="ECO:0000256" key="1">
    <source>
        <dbReference type="ARBA" id="ARBA00004781"/>
    </source>
</evidence>
<dbReference type="RefSeq" id="WP_377240299.1">
    <property type="nucleotide sequence ID" value="NZ_JBHLXP010000001.1"/>
</dbReference>
<evidence type="ECO:0000313" key="9">
    <source>
        <dbReference type="Proteomes" id="UP001589813"/>
    </source>
</evidence>
<comment type="pathway">
    <text evidence="1 6">Carbohydrate biosynthesis; dTDP-L-rhamnose biosynthesis.</text>
</comment>
<comment type="similarity">
    <text evidence="2 6">Belongs to the dTDP-4-dehydrorhamnose reductase family.</text>
</comment>
<keyword evidence="9" id="KW-1185">Reference proteome</keyword>
<dbReference type="SUPFAM" id="SSF51735">
    <property type="entry name" value="NAD(P)-binding Rossmann-fold domains"/>
    <property type="match status" value="1"/>
</dbReference>
<accession>A0ABV6BA24</accession>
<dbReference type="PANTHER" id="PTHR10491:SF4">
    <property type="entry name" value="METHIONINE ADENOSYLTRANSFERASE 2 SUBUNIT BETA"/>
    <property type="match status" value="1"/>
</dbReference>
<reference evidence="8 9" key="1">
    <citation type="submission" date="2024-09" db="EMBL/GenBank/DDBJ databases">
        <authorList>
            <person name="Sun Q."/>
            <person name="Mori K."/>
        </authorList>
    </citation>
    <scope>NUCLEOTIDE SEQUENCE [LARGE SCALE GENOMIC DNA]</scope>
    <source>
        <strain evidence="8 9">KCTC 23315</strain>
    </source>
</reference>
<comment type="caution">
    <text evidence="8">The sequence shown here is derived from an EMBL/GenBank/DDBJ whole genome shotgun (WGS) entry which is preliminary data.</text>
</comment>
<comment type="function">
    <text evidence="6">Catalyzes the reduction of dTDP-6-deoxy-L-lyxo-4-hexulose to yield dTDP-L-rhamnose.</text>
</comment>
<dbReference type="Gene3D" id="3.40.50.720">
    <property type="entry name" value="NAD(P)-binding Rossmann-like Domain"/>
    <property type="match status" value="1"/>
</dbReference>
<evidence type="ECO:0000256" key="2">
    <source>
        <dbReference type="ARBA" id="ARBA00010944"/>
    </source>
</evidence>
<dbReference type="InterPro" id="IPR029903">
    <property type="entry name" value="RmlD-like-bd"/>
</dbReference>
<protein>
    <recommendedName>
        <fullName evidence="4 6">dTDP-4-dehydrorhamnose reductase</fullName>
        <ecNumber evidence="3 6">1.1.1.133</ecNumber>
    </recommendedName>
</protein>
<evidence type="ECO:0000256" key="4">
    <source>
        <dbReference type="ARBA" id="ARBA00017099"/>
    </source>
</evidence>
<dbReference type="Pfam" id="PF04321">
    <property type="entry name" value="RmlD_sub_bind"/>
    <property type="match status" value="1"/>
</dbReference>
<dbReference type="Gene3D" id="3.90.25.10">
    <property type="entry name" value="UDP-galactose 4-epimerase, domain 1"/>
    <property type="match status" value="1"/>
</dbReference>
<evidence type="ECO:0000259" key="7">
    <source>
        <dbReference type="Pfam" id="PF04321"/>
    </source>
</evidence>
<dbReference type="NCBIfam" id="TIGR01214">
    <property type="entry name" value="rmlD"/>
    <property type="match status" value="1"/>
</dbReference>
<feature type="domain" description="RmlD-like substrate binding" evidence="7">
    <location>
        <begin position="5"/>
        <end position="300"/>
    </location>
</feature>
<sequence length="306" mass="33364">MMMRRIVLLAPNGQVGFELQRSLAPLGQLFCLSRADVDFSDTAATSARVLALQPDLIVNAAAWTAVDKAETEQDAAYLLNAALPAALAAIARQQNCWLVHYSTDYVYPGTGEQPWREDDVTAPLSVYGASKLAGDLAISQSGARHLIFRTSWVYAARGNNFMKTMLKLAAQRETLSVVADQFGAPTPARLIANVTALVLQQLLLQNDEHSSDKSGVYHLAAAGYTNWYQFADAIFAMARQAGIPLALQEQQFSAITTAQYATPAQRPANSRLELSKLEQTFGLTLPDWHSQLAQTFNEYYSAVSGS</sequence>
<dbReference type="EC" id="1.1.1.133" evidence="3 6"/>
<comment type="catalytic activity">
    <reaction evidence="5 6">
        <text>dTDP-beta-L-rhamnose + NADP(+) = dTDP-4-dehydro-beta-L-rhamnose + NADPH + H(+)</text>
        <dbReference type="Rhea" id="RHEA:21796"/>
        <dbReference type="ChEBI" id="CHEBI:15378"/>
        <dbReference type="ChEBI" id="CHEBI:57510"/>
        <dbReference type="ChEBI" id="CHEBI:57783"/>
        <dbReference type="ChEBI" id="CHEBI:58349"/>
        <dbReference type="ChEBI" id="CHEBI:62830"/>
        <dbReference type="EC" id="1.1.1.133"/>
    </reaction>
</comment>
<dbReference type="Proteomes" id="UP001589813">
    <property type="component" value="Unassembled WGS sequence"/>
</dbReference>
<evidence type="ECO:0000256" key="3">
    <source>
        <dbReference type="ARBA" id="ARBA00012929"/>
    </source>
</evidence>
<dbReference type="InterPro" id="IPR036291">
    <property type="entry name" value="NAD(P)-bd_dom_sf"/>
</dbReference>
<dbReference type="InterPro" id="IPR005913">
    <property type="entry name" value="dTDP_dehydrorham_reduct"/>
</dbReference>
<dbReference type="EMBL" id="JBHLXP010000001">
    <property type="protein sequence ID" value="MFC0047229.1"/>
    <property type="molecule type" value="Genomic_DNA"/>
</dbReference>
<proteinExistence type="inferred from homology"/>
<dbReference type="CDD" id="cd05254">
    <property type="entry name" value="dTDP_HR_like_SDR_e"/>
    <property type="match status" value="1"/>
</dbReference>
<organism evidence="8 9">
    <name type="scientific">Rheinheimera tilapiae</name>
    <dbReference type="NCBI Taxonomy" id="875043"/>
    <lineage>
        <taxon>Bacteria</taxon>
        <taxon>Pseudomonadati</taxon>
        <taxon>Pseudomonadota</taxon>
        <taxon>Gammaproteobacteria</taxon>
        <taxon>Chromatiales</taxon>
        <taxon>Chromatiaceae</taxon>
        <taxon>Rheinheimera</taxon>
    </lineage>
</organism>
<dbReference type="GO" id="GO:0008831">
    <property type="term" value="F:dTDP-4-dehydrorhamnose reductase activity"/>
    <property type="evidence" value="ECO:0007669"/>
    <property type="project" value="UniProtKB-EC"/>
</dbReference>
<dbReference type="NCBIfam" id="NF007440">
    <property type="entry name" value="PRK09987.1"/>
    <property type="match status" value="1"/>
</dbReference>
<keyword evidence="6 8" id="KW-0560">Oxidoreductase</keyword>